<evidence type="ECO:0000313" key="1">
    <source>
        <dbReference type="EMBL" id="KAJ1889826.1"/>
    </source>
</evidence>
<feature type="non-terminal residue" evidence="1">
    <location>
        <position position="1"/>
    </location>
</feature>
<comment type="caution">
    <text evidence="1">The sequence shown here is derived from an EMBL/GenBank/DDBJ whole genome shotgun (WGS) entry which is preliminary data.</text>
</comment>
<reference evidence="1" key="1">
    <citation type="submission" date="2022-07" db="EMBL/GenBank/DDBJ databases">
        <title>Phylogenomic reconstructions and comparative analyses of Kickxellomycotina fungi.</title>
        <authorList>
            <person name="Reynolds N.K."/>
            <person name="Stajich J.E."/>
            <person name="Barry K."/>
            <person name="Grigoriev I.V."/>
            <person name="Crous P."/>
            <person name="Smith M.E."/>
        </authorList>
    </citation>
    <scope>NUCLEOTIDE SEQUENCE</scope>
    <source>
        <strain evidence="1">Benny 63K</strain>
    </source>
</reference>
<accession>A0ACC1I8D8</accession>
<gene>
    <name evidence="1" type="ORF">LPJ66_007823</name>
</gene>
<keyword evidence="2" id="KW-1185">Reference proteome</keyword>
<organism evidence="1 2">
    <name type="scientific">Kickxella alabastrina</name>
    <dbReference type="NCBI Taxonomy" id="61397"/>
    <lineage>
        <taxon>Eukaryota</taxon>
        <taxon>Fungi</taxon>
        <taxon>Fungi incertae sedis</taxon>
        <taxon>Zoopagomycota</taxon>
        <taxon>Kickxellomycotina</taxon>
        <taxon>Kickxellomycetes</taxon>
        <taxon>Kickxellales</taxon>
        <taxon>Kickxellaceae</taxon>
        <taxon>Kickxella</taxon>
    </lineage>
</organism>
<sequence length="78" mass="8538">SVFLRMSAEECGFANASLVPIVLVYCGGMLKHNLVRVVDQLSDPNGFVLHDVARLLDSNIAQVIEEQYMTAYGSPNIP</sequence>
<protein>
    <submittedName>
        <fullName evidence="1">Uncharacterized protein</fullName>
    </submittedName>
</protein>
<dbReference type="Proteomes" id="UP001150581">
    <property type="component" value="Unassembled WGS sequence"/>
</dbReference>
<evidence type="ECO:0000313" key="2">
    <source>
        <dbReference type="Proteomes" id="UP001150581"/>
    </source>
</evidence>
<name>A0ACC1I8D8_9FUNG</name>
<dbReference type="EMBL" id="JANBPG010001464">
    <property type="protein sequence ID" value="KAJ1889826.1"/>
    <property type="molecule type" value="Genomic_DNA"/>
</dbReference>
<proteinExistence type="predicted"/>